<keyword evidence="4" id="KW-1185">Reference proteome</keyword>
<dbReference type="InterPro" id="IPR020904">
    <property type="entry name" value="Sc_DH/Rdtase_CS"/>
</dbReference>
<keyword evidence="1" id="KW-0560">Oxidoreductase</keyword>
<reference evidence="3 4" key="1">
    <citation type="journal article" date="2022" name="Nat. Ecol. Evol.">
        <title>A masculinizing supergene underlies an exaggerated male reproductive morph in a spider.</title>
        <authorList>
            <person name="Hendrickx F."/>
            <person name="De Corte Z."/>
            <person name="Sonet G."/>
            <person name="Van Belleghem S.M."/>
            <person name="Kostlbacher S."/>
            <person name="Vangestel C."/>
        </authorList>
    </citation>
    <scope>NUCLEOTIDE SEQUENCE [LARGE SCALE GENOMIC DNA]</scope>
    <source>
        <strain evidence="3">W744_W776</strain>
    </source>
</reference>
<protein>
    <submittedName>
        <fullName evidence="3">Uncharacterized protein</fullName>
    </submittedName>
</protein>
<dbReference type="InterPro" id="IPR036291">
    <property type="entry name" value="NAD(P)-bd_dom_sf"/>
</dbReference>
<dbReference type="PANTHER" id="PTHR43313:SF36">
    <property type="entry name" value="D-BETA-HYDROXYBUTYRATE DEHYDROGENASE, MITOCHONDRIAL"/>
    <property type="match status" value="1"/>
</dbReference>
<evidence type="ECO:0000256" key="2">
    <source>
        <dbReference type="RuleBase" id="RU000363"/>
    </source>
</evidence>
<dbReference type="AlphaFoldDB" id="A0AAV6TVZ3"/>
<dbReference type="Pfam" id="PF00106">
    <property type="entry name" value="adh_short"/>
    <property type="match status" value="1"/>
</dbReference>
<accession>A0AAV6TVZ3</accession>
<organism evidence="3 4">
    <name type="scientific">Oedothorax gibbosus</name>
    <dbReference type="NCBI Taxonomy" id="931172"/>
    <lineage>
        <taxon>Eukaryota</taxon>
        <taxon>Metazoa</taxon>
        <taxon>Ecdysozoa</taxon>
        <taxon>Arthropoda</taxon>
        <taxon>Chelicerata</taxon>
        <taxon>Arachnida</taxon>
        <taxon>Araneae</taxon>
        <taxon>Araneomorphae</taxon>
        <taxon>Entelegynae</taxon>
        <taxon>Araneoidea</taxon>
        <taxon>Linyphiidae</taxon>
        <taxon>Erigoninae</taxon>
        <taxon>Oedothorax</taxon>
    </lineage>
</organism>
<dbReference type="EMBL" id="JAFNEN010000903">
    <property type="protein sequence ID" value="KAG8176235.1"/>
    <property type="molecule type" value="Genomic_DNA"/>
</dbReference>
<name>A0AAV6TVZ3_9ARAC</name>
<evidence type="ECO:0000313" key="3">
    <source>
        <dbReference type="EMBL" id="KAG8176235.1"/>
    </source>
</evidence>
<dbReference type="Proteomes" id="UP000827092">
    <property type="component" value="Unassembled WGS sequence"/>
</dbReference>
<gene>
    <name evidence="3" type="ORF">JTE90_021338</name>
</gene>
<dbReference type="PANTHER" id="PTHR43313">
    <property type="entry name" value="SHORT-CHAIN DEHYDROGENASE/REDUCTASE FAMILY 9C"/>
    <property type="match status" value="1"/>
</dbReference>
<proteinExistence type="inferred from homology"/>
<dbReference type="PRINTS" id="PR00080">
    <property type="entry name" value="SDRFAMILY"/>
</dbReference>
<evidence type="ECO:0000256" key="1">
    <source>
        <dbReference type="ARBA" id="ARBA00023002"/>
    </source>
</evidence>
<comment type="similarity">
    <text evidence="2">Belongs to the short-chain dehydrogenases/reductases (SDR) family.</text>
</comment>
<dbReference type="Gene3D" id="3.40.50.720">
    <property type="entry name" value="NAD(P)-binding Rossmann-like Domain"/>
    <property type="match status" value="1"/>
</dbReference>
<sequence length="339" mass="37741">MAKVLEWHPSTRQSRAGAILLKVALRLRYTSDGTSDQRHIDGASLSCEKVHPTKKAVLITGCDTGFGFSLAKRLANRGFLVFAGCLSPLENGGKELSSDANIHCFKLDVTKSKDIELTLNFVTEHLRKNELWAVINNAGIAKGSEVDITPISKIEEVLDINLLGTIRITKALLELIRNSKGRIINVASAAGRLPMPGFVPYSTSKQAVIAFSDGLRMEMQKFGVSVITIEPWVYRTRLSDPSDVRQHVQKQWAEKANNDSYPYKYAEQLGQKTKNLFSSIMNNNTEEVIDAMEDAVTSHCPAFYYRPGKMKLNLALWLLGLLPKPVAHYILAEFVFKCL</sequence>
<dbReference type="GO" id="GO:0008202">
    <property type="term" value="P:steroid metabolic process"/>
    <property type="evidence" value="ECO:0007669"/>
    <property type="project" value="TreeGrafter"/>
</dbReference>
<dbReference type="PRINTS" id="PR00081">
    <property type="entry name" value="GDHRDH"/>
</dbReference>
<comment type="caution">
    <text evidence="3">The sequence shown here is derived from an EMBL/GenBank/DDBJ whole genome shotgun (WGS) entry which is preliminary data.</text>
</comment>
<dbReference type="SUPFAM" id="SSF51735">
    <property type="entry name" value="NAD(P)-binding Rossmann-fold domains"/>
    <property type="match status" value="1"/>
</dbReference>
<dbReference type="GO" id="GO:0016491">
    <property type="term" value="F:oxidoreductase activity"/>
    <property type="evidence" value="ECO:0007669"/>
    <property type="project" value="UniProtKB-KW"/>
</dbReference>
<dbReference type="PROSITE" id="PS00061">
    <property type="entry name" value="ADH_SHORT"/>
    <property type="match status" value="1"/>
</dbReference>
<dbReference type="InterPro" id="IPR002347">
    <property type="entry name" value="SDR_fam"/>
</dbReference>
<evidence type="ECO:0000313" key="4">
    <source>
        <dbReference type="Proteomes" id="UP000827092"/>
    </source>
</evidence>